<dbReference type="Proteomes" id="UP000813463">
    <property type="component" value="Chromosome 1"/>
</dbReference>
<evidence type="ECO:0000313" key="4">
    <source>
        <dbReference type="RefSeq" id="XP_021855183.2"/>
    </source>
</evidence>
<feature type="compositionally biased region" description="Basic and acidic residues" evidence="1">
    <location>
        <begin position="235"/>
        <end position="255"/>
    </location>
</feature>
<dbReference type="AlphaFoldDB" id="A0A9R0IUE3"/>
<evidence type="ECO:0000259" key="2">
    <source>
        <dbReference type="Pfam" id="PF14111"/>
    </source>
</evidence>
<feature type="compositionally biased region" description="Basic residues" evidence="1">
    <location>
        <begin position="315"/>
        <end position="324"/>
    </location>
</feature>
<dbReference type="Pfam" id="PF14111">
    <property type="entry name" value="DUF4283"/>
    <property type="match status" value="1"/>
</dbReference>
<dbReference type="RefSeq" id="XP_021855183.2">
    <property type="nucleotide sequence ID" value="XM_021999491.2"/>
</dbReference>
<dbReference type="GeneID" id="110794516"/>
<dbReference type="KEGG" id="soe:110794516"/>
<keyword evidence="3" id="KW-1185">Reference proteome</keyword>
<dbReference type="InterPro" id="IPR025558">
    <property type="entry name" value="DUF4283"/>
</dbReference>
<dbReference type="PANTHER" id="PTHR31286">
    <property type="entry name" value="GLYCINE-RICH CELL WALL STRUCTURAL PROTEIN 1.8-LIKE"/>
    <property type="match status" value="1"/>
</dbReference>
<feature type="region of interest" description="Disordered" evidence="1">
    <location>
        <begin position="235"/>
        <end position="368"/>
    </location>
</feature>
<feature type="domain" description="DUF4283" evidence="2">
    <location>
        <begin position="50"/>
        <end position="133"/>
    </location>
</feature>
<gene>
    <name evidence="4" type="primary">LOC110794516</name>
</gene>
<dbReference type="InterPro" id="IPR040256">
    <property type="entry name" value="At4g02000-like"/>
</dbReference>
<feature type="compositionally biased region" description="Basic residues" evidence="1">
    <location>
        <begin position="358"/>
        <end position="368"/>
    </location>
</feature>
<evidence type="ECO:0000313" key="3">
    <source>
        <dbReference type="Proteomes" id="UP000813463"/>
    </source>
</evidence>
<organism evidence="3 4">
    <name type="scientific">Spinacia oleracea</name>
    <name type="common">Spinach</name>
    <dbReference type="NCBI Taxonomy" id="3562"/>
    <lineage>
        <taxon>Eukaryota</taxon>
        <taxon>Viridiplantae</taxon>
        <taxon>Streptophyta</taxon>
        <taxon>Embryophyta</taxon>
        <taxon>Tracheophyta</taxon>
        <taxon>Spermatophyta</taxon>
        <taxon>Magnoliopsida</taxon>
        <taxon>eudicotyledons</taxon>
        <taxon>Gunneridae</taxon>
        <taxon>Pentapetalae</taxon>
        <taxon>Caryophyllales</taxon>
        <taxon>Chenopodiaceae</taxon>
        <taxon>Chenopodioideae</taxon>
        <taxon>Anserineae</taxon>
        <taxon>Spinacia</taxon>
    </lineage>
</organism>
<feature type="compositionally biased region" description="Polar residues" evidence="1">
    <location>
        <begin position="261"/>
        <end position="276"/>
    </location>
</feature>
<proteinExistence type="predicted"/>
<feature type="compositionally biased region" description="Basic and acidic residues" evidence="1">
    <location>
        <begin position="300"/>
        <end position="314"/>
    </location>
</feature>
<sequence>MVQGVTQTPPPGYRPLASLQALTSTTPSPNYDPTMEAFISLDKEEAMVLSEQWINSLIIKVIGKSFSVDYLKTTLQRIWKTNHQIRFIALGKGFYNISVPNEEVREHILSQGSWFIASYMLIVQPWMPGFIPSQAIISKAPVWVSLPELPIEFHSLQMFQRIASEIGTFIKTDTKALEQNRIRFARIQVLLDLAKQRKEVIWLGAFKQSIYYEEIPHYCNQCQSIGYRSERFPHYPVDKGETEDGAEEVEKDKNEGVGQNVAPSQATNEEGENTNPWIHVPSKEIKQKRETKKLSTKNKKSAEQKVGETQEGKRGKNKIPRANRRSQLQVWVNTQSRSTKSLQGYQPNLQKQTSRKPNGGRRTKKRAQ</sequence>
<feature type="compositionally biased region" description="Basic residues" evidence="1">
    <location>
        <begin position="289"/>
        <end position="299"/>
    </location>
</feature>
<reference evidence="4" key="2">
    <citation type="submission" date="2025-08" db="UniProtKB">
        <authorList>
            <consortium name="RefSeq"/>
        </authorList>
    </citation>
    <scope>IDENTIFICATION</scope>
    <source>
        <tissue evidence="4">Leaf</tissue>
    </source>
</reference>
<reference evidence="3" key="1">
    <citation type="journal article" date="2021" name="Nat. Commun.">
        <title>Genomic analyses provide insights into spinach domestication and the genetic basis of agronomic traits.</title>
        <authorList>
            <person name="Cai X."/>
            <person name="Sun X."/>
            <person name="Xu C."/>
            <person name="Sun H."/>
            <person name="Wang X."/>
            <person name="Ge C."/>
            <person name="Zhang Z."/>
            <person name="Wang Q."/>
            <person name="Fei Z."/>
            <person name="Jiao C."/>
            <person name="Wang Q."/>
        </authorList>
    </citation>
    <scope>NUCLEOTIDE SEQUENCE [LARGE SCALE GENOMIC DNA]</scope>
    <source>
        <strain evidence="3">cv. Varoflay</strain>
    </source>
</reference>
<feature type="compositionally biased region" description="Polar residues" evidence="1">
    <location>
        <begin position="325"/>
        <end position="356"/>
    </location>
</feature>
<dbReference type="PANTHER" id="PTHR31286:SF99">
    <property type="entry name" value="DUF4283 DOMAIN-CONTAINING PROTEIN"/>
    <property type="match status" value="1"/>
</dbReference>
<protein>
    <recommendedName>
        <fullName evidence="2">DUF4283 domain-containing protein</fullName>
    </recommendedName>
</protein>
<accession>A0A9R0IUE3</accession>
<evidence type="ECO:0000256" key="1">
    <source>
        <dbReference type="SAM" id="MobiDB-lite"/>
    </source>
</evidence>
<name>A0A9R0IUE3_SPIOL</name>